<dbReference type="Gene3D" id="3.20.20.30">
    <property type="entry name" value="Luciferase-like domain"/>
    <property type="match status" value="1"/>
</dbReference>
<evidence type="ECO:0000313" key="3">
    <source>
        <dbReference type="EMBL" id="MDW5598282.1"/>
    </source>
</evidence>
<reference evidence="4" key="1">
    <citation type="submission" date="2023-07" db="EMBL/GenBank/DDBJ databases">
        <title>Conexibacter stalactiti sp. nov., isolated from stalactites in a lava cave and emended description of the genus Conexibacter.</title>
        <authorList>
            <person name="Lee S.D."/>
        </authorList>
    </citation>
    <scope>NUCLEOTIDE SEQUENCE [LARGE SCALE GENOMIC DNA]</scope>
    <source>
        <strain evidence="4">KCTC 39840</strain>
    </source>
</reference>
<dbReference type="InterPro" id="IPR011251">
    <property type="entry name" value="Luciferase-like_dom"/>
</dbReference>
<dbReference type="PANTHER" id="PTHR43244">
    <property type="match status" value="1"/>
</dbReference>
<reference evidence="3 4" key="2">
    <citation type="submission" date="2023-10" db="EMBL/GenBank/DDBJ databases">
        <authorList>
            <person name="Han X.F."/>
        </authorList>
    </citation>
    <scope>NUCLEOTIDE SEQUENCE [LARGE SCALE GENOMIC DNA]</scope>
    <source>
        <strain evidence="3 4">KCTC 39840</strain>
    </source>
</reference>
<evidence type="ECO:0000313" key="4">
    <source>
        <dbReference type="Proteomes" id="UP001284601"/>
    </source>
</evidence>
<dbReference type="InterPro" id="IPR019922">
    <property type="entry name" value="Lucif-like_OxRdatse_MSMEG_4141"/>
</dbReference>
<name>A0ABU4I002_9ACTN</name>
<evidence type="ECO:0000259" key="2">
    <source>
        <dbReference type="Pfam" id="PF00296"/>
    </source>
</evidence>
<dbReference type="InterPro" id="IPR036661">
    <property type="entry name" value="Luciferase-like_sf"/>
</dbReference>
<gene>
    <name evidence="3" type="ORF">R7226_28245</name>
</gene>
<accession>A0ABU4I002</accession>
<dbReference type="PANTHER" id="PTHR43244:SF1">
    <property type="entry name" value="5,10-METHYLENETETRAHYDROMETHANOPTERIN REDUCTASE"/>
    <property type="match status" value="1"/>
</dbReference>
<comment type="caution">
    <text evidence="3">The sequence shown here is derived from an EMBL/GenBank/DDBJ whole genome shotgun (WGS) entry which is preliminary data.</text>
</comment>
<keyword evidence="1" id="KW-0560">Oxidoreductase</keyword>
<feature type="domain" description="Luciferase-like" evidence="2">
    <location>
        <begin position="23"/>
        <end position="276"/>
    </location>
</feature>
<dbReference type="SUPFAM" id="SSF51679">
    <property type="entry name" value="Bacterial luciferase-like"/>
    <property type="match status" value="1"/>
</dbReference>
<dbReference type="RefSeq" id="WP_318600807.1">
    <property type="nucleotide sequence ID" value="NZ_JAWSTH010000131.1"/>
</dbReference>
<protein>
    <submittedName>
        <fullName evidence="3">TIGR03620 family F420-dependent LLM class oxidoreductase</fullName>
    </submittedName>
</protein>
<evidence type="ECO:0000256" key="1">
    <source>
        <dbReference type="ARBA" id="ARBA00023002"/>
    </source>
</evidence>
<dbReference type="Pfam" id="PF00296">
    <property type="entry name" value="Bac_luciferase"/>
    <property type="match status" value="1"/>
</dbReference>
<sequence>MSDSSPALPARDRLGATGVWLSSLAGVPAREGAAAAAEIERLGYGSLWFGEALGKEAFTHAGLLLAATERIVIATGIANIWVRDASAANAAAQTLGEAYPGRFLLGLGVSHAPLVDRRGHDYGKPLTAMRTYLDGIDAATYAAPPAEPPVPIVLAALRPKMVALARDRTDGAHPYLVTPEHTAQTRALLGDGPLLAPEQTVVLERDAEKARTTARAFLAGYLALPNYSRNLLELGFEERDVADGGSDRLVDALVAWGDADVIAERLAAHRAAGADHVAIQPLGDTVERQLAQLRELAPTLLS</sequence>
<dbReference type="EMBL" id="JAWSTH010000131">
    <property type="protein sequence ID" value="MDW5598282.1"/>
    <property type="molecule type" value="Genomic_DNA"/>
</dbReference>
<dbReference type="InterPro" id="IPR050564">
    <property type="entry name" value="F420-G6PD/mer"/>
</dbReference>
<dbReference type="NCBIfam" id="TIGR03620">
    <property type="entry name" value="F420_MSMEG_4141"/>
    <property type="match status" value="1"/>
</dbReference>
<proteinExistence type="predicted"/>
<dbReference type="Proteomes" id="UP001284601">
    <property type="component" value="Unassembled WGS sequence"/>
</dbReference>
<organism evidence="3 4">
    <name type="scientific">Conexibacter stalactiti</name>
    <dbReference type="NCBI Taxonomy" id="1940611"/>
    <lineage>
        <taxon>Bacteria</taxon>
        <taxon>Bacillati</taxon>
        <taxon>Actinomycetota</taxon>
        <taxon>Thermoleophilia</taxon>
        <taxon>Solirubrobacterales</taxon>
        <taxon>Conexibacteraceae</taxon>
        <taxon>Conexibacter</taxon>
    </lineage>
</organism>
<keyword evidence="4" id="KW-1185">Reference proteome</keyword>